<dbReference type="AlphaFoldDB" id="A0A4Z0GKQ2"/>
<evidence type="ECO:0000256" key="1">
    <source>
        <dbReference type="SAM" id="SignalP"/>
    </source>
</evidence>
<organism evidence="2 3">
    <name type="scientific">Streptomyces palmae</name>
    <dbReference type="NCBI Taxonomy" id="1701085"/>
    <lineage>
        <taxon>Bacteria</taxon>
        <taxon>Bacillati</taxon>
        <taxon>Actinomycetota</taxon>
        <taxon>Actinomycetes</taxon>
        <taxon>Kitasatosporales</taxon>
        <taxon>Streptomycetaceae</taxon>
        <taxon>Streptomyces</taxon>
    </lineage>
</organism>
<keyword evidence="1" id="KW-0732">Signal</keyword>
<accession>A0A4Z0GKQ2</accession>
<dbReference type="RefSeq" id="WP_135341217.1">
    <property type="nucleotide sequence ID" value="NZ_JBHLTX010000045.1"/>
</dbReference>
<feature type="chain" id="PRO_5021375734" evidence="1">
    <location>
        <begin position="29"/>
        <end position="97"/>
    </location>
</feature>
<sequence>MKQGTLKALGAITLGAAALAAGAGSASAAIPMPVPVPSGHGFDGEFTGKFTHKEHGKKSGTARRANGGNAGLIGGLPVGQFTRAMPGAPVPTAQIPF</sequence>
<evidence type="ECO:0000313" key="3">
    <source>
        <dbReference type="Proteomes" id="UP000297948"/>
    </source>
</evidence>
<dbReference type="Proteomes" id="UP000297948">
    <property type="component" value="Unassembled WGS sequence"/>
</dbReference>
<comment type="caution">
    <text evidence="2">The sequence shown here is derived from an EMBL/GenBank/DDBJ whole genome shotgun (WGS) entry which is preliminary data.</text>
</comment>
<evidence type="ECO:0000313" key="2">
    <source>
        <dbReference type="EMBL" id="TGA96566.1"/>
    </source>
</evidence>
<protein>
    <submittedName>
        <fullName evidence="2">Uncharacterized protein</fullName>
    </submittedName>
</protein>
<reference evidence="2 3" key="1">
    <citation type="submission" date="2019-03" db="EMBL/GenBank/DDBJ databases">
        <authorList>
            <person name="Gonzalez-Pimentel J.L."/>
        </authorList>
    </citation>
    <scope>NUCLEOTIDE SEQUENCE [LARGE SCALE GENOMIC DNA]</scope>
    <source>
        <strain evidence="2 3">JCM 31289</strain>
    </source>
</reference>
<dbReference type="EMBL" id="SRID01000288">
    <property type="protein sequence ID" value="TGA96566.1"/>
    <property type="molecule type" value="Genomic_DNA"/>
</dbReference>
<name>A0A4Z0GKQ2_9ACTN</name>
<keyword evidence="3" id="KW-1185">Reference proteome</keyword>
<feature type="signal peptide" evidence="1">
    <location>
        <begin position="1"/>
        <end position="28"/>
    </location>
</feature>
<proteinExistence type="predicted"/>
<gene>
    <name evidence="2" type="ORF">E4099_24085</name>
</gene>